<name>A0ABS4J3Z6_9BACL</name>
<keyword evidence="2" id="KW-1185">Reference proteome</keyword>
<accession>A0ABS4J3Z6</accession>
<reference evidence="1 2" key="1">
    <citation type="submission" date="2021-03" db="EMBL/GenBank/DDBJ databases">
        <title>Genomic Encyclopedia of Type Strains, Phase IV (KMG-IV): sequencing the most valuable type-strain genomes for metagenomic binning, comparative biology and taxonomic classification.</title>
        <authorList>
            <person name="Goeker M."/>
        </authorList>
    </citation>
    <scope>NUCLEOTIDE SEQUENCE [LARGE SCALE GENOMIC DNA]</scope>
    <source>
        <strain evidence="1 2">DSM 26048</strain>
    </source>
</reference>
<evidence type="ECO:0000313" key="2">
    <source>
        <dbReference type="Proteomes" id="UP001519287"/>
    </source>
</evidence>
<evidence type="ECO:0000313" key="1">
    <source>
        <dbReference type="EMBL" id="MBP1994567.1"/>
    </source>
</evidence>
<sequence length="48" mass="5417">MLGIPDYKSFMLPLLDILGDEQPHTLDSLNERLAIESGKQFLVESRGE</sequence>
<proteinExistence type="predicted"/>
<gene>
    <name evidence="1" type="ORF">J2Z66_006206</name>
</gene>
<dbReference type="EMBL" id="JAGGLB010000026">
    <property type="protein sequence ID" value="MBP1994567.1"/>
    <property type="molecule type" value="Genomic_DNA"/>
</dbReference>
<dbReference type="Proteomes" id="UP001519287">
    <property type="component" value="Unassembled WGS sequence"/>
</dbReference>
<comment type="caution">
    <text evidence="1">The sequence shown here is derived from an EMBL/GenBank/DDBJ whole genome shotgun (WGS) entry which is preliminary data.</text>
</comment>
<dbReference type="RefSeq" id="WP_209976410.1">
    <property type="nucleotide sequence ID" value="NZ_JAGGLB010000026.1"/>
</dbReference>
<organism evidence="1 2">
    <name type="scientific">Paenibacillus eucommiae</name>
    <dbReference type="NCBI Taxonomy" id="1355755"/>
    <lineage>
        <taxon>Bacteria</taxon>
        <taxon>Bacillati</taxon>
        <taxon>Bacillota</taxon>
        <taxon>Bacilli</taxon>
        <taxon>Bacillales</taxon>
        <taxon>Paenibacillaceae</taxon>
        <taxon>Paenibacillus</taxon>
    </lineage>
</organism>
<protein>
    <submittedName>
        <fullName evidence="1">Uncharacterized protein</fullName>
    </submittedName>
</protein>